<feature type="domain" description="HTH IS408-type" evidence="3">
    <location>
        <begin position="8"/>
        <end position="88"/>
    </location>
</feature>
<dbReference type="PANTHER" id="PTHR35004">
    <property type="entry name" value="TRANSPOSASE RV3428C-RELATED"/>
    <property type="match status" value="1"/>
</dbReference>
<keyword evidence="2" id="KW-0472">Membrane</keyword>
<evidence type="ECO:0000313" key="6">
    <source>
        <dbReference type="Proteomes" id="UP000077857"/>
    </source>
</evidence>
<dbReference type="PROSITE" id="PS50532">
    <property type="entry name" value="HTH_IS408"/>
    <property type="match status" value="1"/>
</dbReference>
<keyword evidence="2" id="KW-1133">Transmembrane helix</keyword>
<dbReference type="InterPro" id="IPR001584">
    <property type="entry name" value="Integrase_cat-core"/>
</dbReference>
<dbReference type="PANTHER" id="PTHR35004:SF8">
    <property type="entry name" value="TRANSPOSASE RV3428C-RELATED"/>
    <property type="match status" value="1"/>
</dbReference>
<dbReference type="GO" id="GO:0015074">
    <property type="term" value="P:DNA integration"/>
    <property type="evidence" value="ECO:0007669"/>
    <property type="project" value="InterPro"/>
</dbReference>
<dbReference type="InterPro" id="IPR054353">
    <property type="entry name" value="IstA-like_C"/>
</dbReference>
<evidence type="ECO:0000259" key="3">
    <source>
        <dbReference type="PROSITE" id="PS50532"/>
    </source>
</evidence>
<dbReference type="Proteomes" id="UP000077857">
    <property type="component" value="Unassembled WGS sequence"/>
</dbReference>
<comment type="caution">
    <text evidence="5">The sequence shown here is derived from an EMBL/GenBank/DDBJ whole genome shotgun (WGS) entry which is preliminary data.</text>
</comment>
<proteinExistence type="inferred from homology"/>
<sequence>MKISITTLRQVIRLLADPDLSMRSIGRTCRISPNTAKAINAQLVNKQLSWADLQALDDGKLYQTLFGDKKPGDSRKPVPDWIQVHSELYKRDMTLQLLWEEYRQRNPEGFSYEQYCRRYRAWKRTCKISLRQIYFPGEYIFVDFCGRTMPIRDAKTGEVWFAQVFVGALGASGYLFAIAVASQKIADWLKAHTLMLAHIGGVPRYIVPDNLKSAVLKNNKQGLLLNSAYQELAEHYDFIIMPARPRKPKDKSLGEIGVQIVQRWVLARLRDQVFFSLDELNTAISYWMEKLNERTTRTYPNSRFQRFFELDAPVLEGLRSDPYPYSQWRYQVRVDESYHVDYEQHQYSVLYTYAHQHVDIRANDEFVHVYYQRQLVASHTRQIGPGRTTLDEHMPPNHRLFREGTLEGLQTWAQSIGPSTVTFLQRSLEDKRHFASRLKAAQLLRREAQKDHWQGRIESACTHALRLNCLGFDRLRGIIRTNADSRQSTVPTVKVIEHENLRGADYFTTTSEAP</sequence>
<dbReference type="GO" id="GO:0003676">
    <property type="term" value="F:nucleic acid binding"/>
    <property type="evidence" value="ECO:0007669"/>
    <property type="project" value="InterPro"/>
</dbReference>
<dbReference type="Pfam" id="PF22483">
    <property type="entry name" value="Mu-transpos_C_2"/>
    <property type="match status" value="1"/>
</dbReference>
<dbReference type="InterPro" id="IPR036397">
    <property type="entry name" value="RNaseH_sf"/>
</dbReference>
<evidence type="ECO:0000256" key="1">
    <source>
        <dbReference type="ARBA" id="ARBA00009277"/>
    </source>
</evidence>
<accession>A0A177N604</accession>
<dbReference type="NCBIfam" id="NF033546">
    <property type="entry name" value="transpos_IS21"/>
    <property type="match status" value="1"/>
</dbReference>
<dbReference type="PROSITE" id="PS50994">
    <property type="entry name" value="INTEGRASE"/>
    <property type="match status" value="1"/>
</dbReference>
<dbReference type="SUPFAM" id="SSF53098">
    <property type="entry name" value="Ribonuclease H-like"/>
    <property type="match status" value="1"/>
</dbReference>
<feature type="domain" description="Integrase catalytic" evidence="4">
    <location>
        <begin position="132"/>
        <end position="311"/>
    </location>
</feature>
<evidence type="ECO:0000259" key="4">
    <source>
        <dbReference type="PROSITE" id="PS50994"/>
    </source>
</evidence>
<evidence type="ECO:0008006" key="7">
    <source>
        <dbReference type="Google" id="ProtNLM"/>
    </source>
</evidence>
<evidence type="ECO:0000313" key="5">
    <source>
        <dbReference type="EMBL" id="OAI12639.1"/>
    </source>
</evidence>
<dbReference type="InterPro" id="IPR017895">
    <property type="entry name" value="HTH_IS408/IS1162_type"/>
</dbReference>
<organism evidence="5 6">
    <name type="scientific">Methylomonas koyamae</name>
    <dbReference type="NCBI Taxonomy" id="702114"/>
    <lineage>
        <taxon>Bacteria</taxon>
        <taxon>Pseudomonadati</taxon>
        <taxon>Pseudomonadota</taxon>
        <taxon>Gammaproteobacteria</taxon>
        <taxon>Methylococcales</taxon>
        <taxon>Methylococcaceae</taxon>
        <taxon>Methylomonas</taxon>
    </lineage>
</organism>
<protein>
    <recommendedName>
        <fullName evidence="7">Transposase</fullName>
    </recommendedName>
</protein>
<dbReference type="AlphaFoldDB" id="A0A177N604"/>
<evidence type="ECO:0000256" key="2">
    <source>
        <dbReference type="SAM" id="Phobius"/>
    </source>
</evidence>
<gene>
    <name evidence="5" type="ORF">A1507_18825</name>
</gene>
<dbReference type="Gene3D" id="3.30.420.10">
    <property type="entry name" value="Ribonuclease H-like superfamily/Ribonuclease H"/>
    <property type="match status" value="1"/>
</dbReference>
<dbReference type="OrthoDB" id="2065409at2"/>
<keyword evidence="2" id="KW-0812">Transmembrane</keyword>
<name>A0A177N604_9GAMM</name>
<reference evidence="5 6" key="1">
    <citation type="submission" date="2016-03" db="EMBL/GenBank/DDBJ databases">
        <authorList>
            <person name="Ploux O."/>
        </authorList>
    </citation>
    <scope>NUCLEOTIDE SEQUENCE [LARGE SCALE GENOMIC DNA]</scope>
    <source>
        <strain evidence="5 6">R-45378</strain>
    </source>
</reference>
<dbReference type="InterPro" id="IPR012337">
    <property type="entry name" value="RNaseH-like_sf"/>
</dbReference>
<comment type="similarity">
    <text evidence="1">Belongs to the transposase IS21/IS408/IS1162 family.</text>
</comment>
<feature type="transmembrane region" description="Helical" evidence="2">
    <location>
        <begin position="159"/>
        <end position="181"/>
    </location>
</feature>
<dbReference type="EMBL" id="LUUJ01000107">
    <property type="protein sequence ID" value="OAI12639.1"/>
    <property type="molecule type" value="Genomic_DNA"/>
</dbReference>